<comment type="cofactor">
    <cofactor evidence="15">
        <name>Zn(2+)</name>
        <dbReference type="ChEBI" id="CHEBI:29105"/>
    </cofactor>
    <cofactor evidence="15">
        <name>Co(2+)</name>
        <dbReference type="ChEBI" id="CHEBI:48828"/>
    </cofactor>
    <text evidence="15">Binds 2 Zn(2+) or Co(2+) ions per subunit.</text>
</comment>
<feature type="binding site" evidence="15">
    <location>
        <position position="363"/>
    </location>
    <ligand>
        <name>Zn(2+)</name>
        <dbReference type="ChEBI" id="CHEBI:29105"/>
        <label>2</label>
    </ligand>
</feature>
<proteinExistence type="inferred from homology"/>
<evidence type="ECO:0000259" key="16">
    <source>
        <dbReference type="Pfam" id="PF07687"/>
    </source>
</evidence>
<feature type="binding site" evidence="15">
    <location>
        <position position="111"/>
    </location>
    <ligand>
        <name>Zn(2+)</name>
        <dbReference type="ChEBI" id="CHEBI:29105"/>
        <label>2</label>
    </ligand>
</feature>
<dbReference type="NCBIfam" id="NF009557">
    <property type="entry name" value="PRK13009.1"/>
    <property type="match status" value="1"/>
</dbReference>
<keyword evidence="7 15" id="KW-0479">Metal-binding</keyword>
<comment type="function">
    <text evidence="15">Catalyzes the hydrolysis of N-succinyl-L,L-diaminopimelic acid (SDAP), forming succinate and LL-2,6-diaminopimelate (DAP), an intermediate involved in the bacterial biosynthesis of lysine and meso-diaminopimelic acid, an essential component of bacterial cell walls.</text>
</comment>
<dbReference type="InterPro" id="IPR002933">
    <property type="entry name" value="Peptidase_M20"/>
</dbReference>
<comment type="catalytic activity">
    <reaction evidence="14 15">
        <text>N-succinyl-(2S,6S)-2,6-diaminopimelate + H2O = (2S,6S)-2,6-diaminopimelate + succinate</text>
        <dbReference type="Rhea" id="RHEA:22608"/>
        <dbReference type="ChEBI" id="CHEBI:15377"/>
        <dbReference type="ChEBI" id="CHEBI:30031"/>
        <dbReference type="ChEBI" id="CHEBI:57609"/>
        <dbReference type="ChEBI" id="CHEBI:58087"/>
        <dbReference type="EC" id="3.5.1.18"/>
    </reaction>
</comment>
<name>A0ABT3A8N7_9ALTE</name>
<dbReference type="CDD" id="cd03891">
    <property type="entry name" value="M20_DapE_proteobac"/>
    <property type="match status" value="1"/>
</dbReference>
<dbReference type="Pfam" id="PF01546">
    <property type="entry name" value="Peptidase_M20"/>
    <property type="match status" value="1"/>
</dbReference>
<protein>
    <recommendedName>
        <fullName evidence="5 15">Succinyl-diaminopimelate desuccinylase</fullName>
        <shortName evidence="15">SDAP desuccinylase</shortName>
        <ecNumber evidence="4 15">3.5.1.18</ecNumber>
    </recommendedName>
    <alternativeName>
        <fullName evidence="13 15">N-succinyl-LL-2,6-diaminoheptanedioate amidohydrolase</fullName>
    </alternativeName>
</protein>
<sequence length="391" mass="43399">MTISNNFHSNAGSSHVLEYSHNLLSRASVTPNDAGCQIWLSEKLSSLGFACFKLNRNGVSNLIAKIGNGHPHFAFAGHTDVVPSGPEECWRVHPFHPQVLGDELVGRGAADMKTAIAAMLSATERYFRAKSTLSGTYYWLITSDEEGEAEFGSKEIAKWLKKKEIKLGMCLVGEPTANLITGDTIKVGRRGAVSAKLSIRGKQGHVAYPQFADNAIHKAQSIIKNLLDIEWDDGSEDFPGTSLQVTHVNSGEFTDNIVPSHCDLHFNIRYSHQYDLPTLKDIIATTLDEYKSDIRIKWERPCEPYFSKARLDGCLITVVEESVRKVTGKFPLVSTSGGTSDGRFYASQDTQVVELGVPNKTIHQANERVHLADLFTLEDIYLETLRRVFDR</sequence>
<comment type="subunit">
    <text evidence="3 15">Homodimer.</text>
</comment>
<evidence type="ECO:0000256" key="6">
    <source>
        <dbReference type="ARBA" id="ARBA00022605"/>
    </source>
</evidence>
<reference evidence="17 18" key="1">
    <citation type="submission" date="2022-10" db="EMBL/GenBank/DDBJ databases">
        <title>Aestuariibacter sp. AA17 isolated from Montipora capitata coral fragment.</title>
        <authorList>
            <person name="Emsley S.A."/>
            <person name="Pfannmuller K.M."/>
            <person name="Loughran R.M."/>
            <person name="Shlafstein M."/>
            <person name="Papke E."/>
            <person name="Saw J.H."/>
            <person name="Ushijima B."/>
            <person name="Videau P."/>
        </authorList>
    </citation>
    <scope>NUCLEOTIDE SEQUENCE [LARGE SCALE GENOMIC DNA]</scope>
    <source>
        <strain evidence="17 18">AA17</strain>
    </source>
</reference>
<feature type="binding site" evidence="15">
    <location>
        <position position="146"/>
    </location>
    <ligand>
        <name>Zn(2+)</name>
        <dbReference type="ChEBI" id="CHEBI:29105"/>
        <label>2</label>
    </ligand>
</feature>
<evidence type="ECO:0000256" key="14">
    <source>
        <dbReference type="ARBA" id="ARBA00051301"/>
    </source>
</evidence>
<dbReference type="InterPro" id="IPR050072">
    <property type="entry name" value="Peptidase_M20A"/>
</dbReference>
<evidence type="ECO:0000256" key="3">
    <source>
        <dbReference type="ARBA" id="ARBA00011738"/>
    </source>
</evidence>
<feature type="domain" description="Peptidase M20 dimerisation" evidence="16">
    <location>
        <begin position="187"/>
        <end position="290"/>
    </location>
</feature>
<evidence type="ECO:0000256" key="9">
    <source>
        <dbReference type="ARBA" id="ARBA00022833"/>
    </source>
</evidence>
<keyword evidence="6 15" id="KW-0028">Amino-acid biosynthesis</keyword>
<dbReference type="InterPro" id="IPR005941">
    <property type="entry name" value="DapE_proteobac"/>
</dbReference>
<evidence type="ECO:0000256" key="10">
    <source>
        <dbReference type="ARBA" id="ARBA00022915"/>
    </source>
</evidence>
<evidence type="ECO:0000256" key="13">
    <source>
        <dbReference type="ARBA" id="ARBA00031891"/>
    </source>
</evidence>
<keyword evidence="10 15" id="KW-0220">Diaminopimelate biosynthesis</keyword>
<dbReference type="HAMAP" id="MF_01690">
    <property type="entry name" value="DapE"/>
    <property type="match status" value="1"/>
</dbReference>
<evidence type="ECO:0000256" key="12">
    <source>
        <dbReference type="ARBA" id="ARBA00023285"/>
    </source>
</evidence>
<evidence type="ECO:0000256" key="2">
    <source>
        <dbReference type="ARBA" id="ARBA00006746"/>
    </source>
</evidence>
<dbReference type="PANTHER" id="PTHR43808:SF31">
    <property type="entry name" value="N-ACETYL-L-CITRULLINE DEACETYLASE"/>
    <property type="match status" value="1"/>
</dbReference>
<dbReference type="EC" id="3.5.1.18" evidence="4 15"/>
<dbReference type="SUPFAM" id="SSF53187">
    <property type="entry name" value="Zn-dependent exopeptidases"/>
    <property type="match status" value="1"/>
</dbReference>
<accession>A0ABT3A8N7</accession>
<organism evidence="17 18">
    <name type="scientific">Fluctibacter corallii</name>
    <dbReference type="NCBI Taxonomy" id="2984329"/>
    <lineage>
        <taxon>Bacteria</taxon>
        <taxon>Pseudomonadati</taxon>
        <taxon>Pseudomonadota</taxon>
        <taxon>Gammaproteobacteria</taxon>
        <taxon>Alteromonadales</taxon>
        <taxon>Alteromonadaceae</taxon>
        <taxon>Fluctibacter</taxon>
    </lineage>
</organism>
<dbReference type="Gene3D" id="3.30.70.360">
    <property type="match status" value="1"/>
</dbReference>
<dbReference type="InterPro" id="IPR036264">
    <property type="entry name" value="Bact_exopeptidase_dim_dom"/>
</dbReference>
<comment type="caution">
    <text evidence="17">The sequence shown here is derived from an EMBL/GenBank/DDBJ whole genome shotgun (WGS) entry which is preliminary data.</text>
</comment>
<evidence type="ECO:0000313" key="18">
    <source>
        <dbReference type="Proteomes" id="UP001652504"/>
    </source>
</evidence>
<feature type="active site" description="Proton acceptor" evidence="15">
    <location>
        <position position="145"/>
    </location>
</feature>
<keyword evidence="18" id="KW-1185">Reference proteome</keyword>
<evidence type="ECO:0000256" key="4">
    <source>
        <dbReference type="ARBA" id="ARBA00011921"/>
    </source>
</evidence>
<keyword evidence="9 15" id="KW-0862">Zinc</keyword>
<dbReference type="NCBIfam" id="TIGR01246">
    <property type="entry name" value="dapE_proteo"/>
    <property type="match status" value="1"/>
</dbReference>
<dbReference type="RefSeq" id="WP_263712328.1">
    <property type="nucleotide sequence ID" value="NZ_JAOWKX010000004.1"/>
</dbReference>
<dbReference type="PANTHER" id="PTHR43808">
    <property type="entry name" value="ACETYLORNITHINE DEACETYLASE"/>
    <property type="match status" value="1"/>
</dbReference>
<dbReference type="Proteomes" id="UP001652504">
    <property type="component" value="Unassembled WGS sequence"/>
</dbReference>
<feature type="binding site" evidence="15">
    <location>
        <position position="111"/>
    </location>
    <ligand>
        <name>Zn(2+)</name>
        <dbReference type="ChEBI" id="CHEBI:29105"/>
        <label>1</label>
    </ligand>
</feature>
<feature type="binding site" evidence="15">
    <location>
        <position position="78"/>
    </location>
    <ligand>
        <name>Zn(2+)</name>
        <dbReference type="ChEBI" id="CHEBI:29105"/>
        <label>1</label>
    </ligand>
</feature>
<feature type="binding site" evidence="15">
    <location>
        <position position="174"/>
    </location>
    <ligand>
        <name>Zn(2+)</name>
        <dbReference type="ChEBI" id="CHEBI:29105"/>
        <label>1</label>
    </ligand>
</feature>
<evidence type="ECO:0000256" key="15">
    <source>
        <dbReference type="HAMAP-Rule" id="MF_01690"/>
    </source>
</evidence>
<dbReference type="Pfam" id="PF07687">
    <property type="entry name" value="M20_dimer"/>
    <property type="match status" value="1"/>
</dbReference>
<evidence type="ECO:0000313" key="17">
    <source>
        <dbReference type="EMBL" id="MCV2885042.1"/>
    </source>
</evidence>
<dbReference type="Gene3D" id="3.40.630.10">
    <property type="entry name" value="Zn peptidases"/>
    <property type="match status" value="2"/>
</dbReference>
<keyword evidence="11 15" id="KW-0457">Lysine biosynthesis</keyword>
<evidence type="ECO:0000256" key="11">
    <source>
        <dbReference type="ARBA" id="ARBA00023154"/>
    </source>
</evidence>
<evidence type="ECO:0000256" key="8">
    <source>
        <dbReference type="ARBA" id="ARBA00022801"/>
    </source>
</evidence>
<dbReference type="GO" id="GO:0009014">
    <property type="term" value="F:succinyl-diaminopimelate desuccinylase activity"/>
    <property type="evidence" value="ECO:0007669"/>
    <property type="project" value="UniProtKB-EC"/>
</dbReference>
<dbReference type="EMBL" id="JAOWKX010000004">
    <property type="protein sequence ID" value="MCV2885042.1"/>
    <property type="molecule type" value="Genomic_DNA"/>
</dbReference>
<evidence type="ECO:0000256" key="1">
    <source>
        <dbReference type="ARBA" id="ARBA00005130"/>
    </source>
</evidence>
<evidence type="ECO:0000256" key="5">
    <source>
        <dbReference type="ARBA" id="ARBA00022391"/>
    </source>
</evidence>
<feature type="active site" evidence="15">
    <location>
        <position position="80"/>
    </location>
</feature>
<gene>
    <name evidence="15 17" type="primary">dapE</name>
    <name evidence="17" type="ORF">OE749_10095</name>
</gene>
<comment type="pathway">
    <text evidence="1 15">Amino-acid biosynthesis; L-lysine biosynthesis via DAP pathway; LL-2,6-diaminopimelate from (S)-tetrahydrodipicolinate (succinylase route): step 3/3.</text>
</comment>
<dbReference type="InterPro" id="IPR011650">
    <property type="entry name" value="Peptidase_M20_dimer"/>
</dbReference>
<keyword evidence="12 15" id="KW-0170">Cobalt</keyword>
<dbReference type="SUPFAM" id="SSF55031">
    <property type="entry name" value="Bacterial exopeptidase dimerisation domain"/>
    <property type="match status" value="1"/>
</dbReference>
<comment type="similarity">
    <text evidence="2 15">Belongs to the peptidase M20A family. DapE subfamily.</text>
</comment>
<evidence type="ECO:0000256" key="7">
    <source>
        <dbReference type="ARBA" id="ARBA00022723"/>
    </source>
</evidence>
<keyword evidence="8 15" id="KW-0378">Hydrolase</keyword>